<gene>
    <name evidence="3" type="primary">PLC_2</name>
    <name evidence="3" type="ORF">g.37531</name>
</gene>
<dbReference type="InterPro" id="IPR001304">
    <property type="entry name" value="C-type_lectin-like"/>
</dbReference>
<dbReference type="Pfam" id="PF00059">
    <property type="entry name" value="Lectin_C"/>
    <property type="match status" value="1"/>
</dbReference>
<dbReference type="SUPFAM" id="SSF56436">
    <property type="entry name" value="C-type lectin-like"/>
    <property type="match status" value="1"/>
</dbReference>
<dbReference type="PROSITE" id="PS50041">
    <property type="entry name" value="C_TYPE_LECTIN_2"/>
    <property type="match status" value="1"/>
</dbReference>
<dbReference type="AlphaFoldDB" id="A0A0A1WQN2"/>
<keyword evidence="1" id="KW-0732">Signal</keyword>
<evidence type="ECO:0000313" key="3">
    <source>
        <dbReference type="EMBL" id="JAD01344.1"/>
    </source>
</evidence>
<dbReference type="PANTHER" id="PTHR22803">
    <property type="entry name" value="MANNOSE, PHOSPHOLIPASE, LECTIN RECEPTOR RELATED"/>
    <property type="match status" value="1"/>
</dbReference>
<accession>A0A0A1WQN2</accession>
<reference evidence="3" key="1">
    <citation type="submission" date="2014-11" db="EMBL/GenBank/DDBJ databases">
        <authorList>
            <person name="Geib S."/>
        </authorList>
    </citation>
    <scope>NUCLEOTIDE SEQUENCE</scope>
</reference>
<evidence type="ECO:0000259" key="2">
    <source>
        <dbReference type="PROSITE" id="PS50041"/>
    </source>
</evidence>
<reference evidence="3" key="2">
    <citation type="journal article" date="2015" name="Gigascience">
        <title>Reconstructing a comprehensive transcriptome assembly of a white-pupal translocated strain of the pest fruit fly Bactrocera cucurbitae.</title>
        <authorList>
            <person name="Sim S.B."/>
            <person name="Calla B."/>
            <person name="Hall B."/>
            <person name="DeRego T."/>
            <person name="Geib S.M."/>
        </authorList>
    </citation>
    <scope>NUCLEOTIDE SEQUENCE</scope>
</reference>
<dbReference type="CDD" id="cd00037">
    <property type="entry name" value="CLECT"/>
    <property type="match status" value="1"/>
</dbReference>
<dbReference type="InterPro" id="IPR050111">
    <property type="entry name" value="C-type_lectin/snaclec_domain"/>
</dbReference>
<dbReference type="InterPro" id="IPR016187">
    <property type="entry name" value="CTDL_fold"/>
</dbReference>
<dbReference type="InterPro" id="IPR016186">
    <property type="entry name" value="C-type_lectin-like/link_sf"/>
</dbReference>
<feature type="domain" description="C-type lectin" evidence="2">
    <location>
        <begin position="36"/>
        <end position="157"/>
    </location>
</feature>
<name>A0A0A1WQN2_ZEUCU</name>
<protein>
    <submittedName>
        <fullName evidence="3">Perlucin</fullName>
    </submittedName>
</protein>
<feature type="chain" id="PRO_5001982793" evidence="1">
    <location>
        <begin position="20"/>
        <end position="197"/>
    </location>
</feature>
<sequence>MKTKYLILLLCLTGVLSNAANDGLEIAGDTHPFTKIGGKYYIVFTSVQMNWFAAANLCQTYNSDLSTIDSEAELNDLNFYLTTNGHIGKFFWTCGNDLAEEGKYVSLSTGRPMIYTKFPAGQPDNYRDEDCLHLQAFNNIFYMNDYPCSGNGYPICEMRRVSKMNTPDTCENMPTSCAMRTLVKEYLQAENTFNCRE</sequence>
<dbReference type="Gene3D" id="3.10.100.10">
    <property type="entry name" value="Mannose-Binding Protein A, subunit A"/>
    <property type="match status" value="1"/>
</dbReference>
<organism evidence="3">
    <name type="scientific">Zeugodacus cucurbitae</name>
    <name type="common">Melon fruit fly</name>
    <name type="synonym">Bactrocera cucurbitae</name>
    <dbReference type="NCBI Taxonomy" id="28588"/>
    <lineage>
        <taxon>Eukaryota</taxon>
        <taxon>Metazoa</taxon>
        <taxon>Ecdysozoa</taxon>
        <taxon>Arthropoda</taxon>
        <taxon>Hexapoda</taxon>
        <taxon>Insecta</taxon>
        <taxon>Pterygota</taxon>
        <taxon>Neoptera</taxon>
        <taxon>Endopterygota</taxon>
        <taxon>Diptera</taxon>
        <taxon>Brachycera</taxon>
        <taxon>Muscomorpha</taxon>
        <taxon>Tephritoidea</taxon>
        <taxon>Tephritidae</taxon>
        <taxon>Zeugodacus</taxon>
        <taxon>Zeugodacus</taxon>
    </lineage>
</organism>
<evidence type="ECO:0000256" key="1">
    <source>
        <dbReference type="SAM" id="SignalP"/>
    </source>
</evidence>
<feature type="signal peptide" evidence="1">
    <location>
        <begin position="1"/>
        <end position="19"/>
    </location>
</feature>
<proteinExistence type="predicted"/>
<dbReference type="SMART" id="SM00034">
    <property type="entry name" value="CLECT"/>
    <property type="match status" value="1"/>
</dbReference>
<dbReference type="EMBL" id="GBXI01012948">
    <property type="protein sequence ID" value="JAD01344.1"/>
    <property type="molecule type" value="Transcribed_RNA"/>
</dbReference>